<dbReference type="InterPro" id="IPR045087">
    <property type="entry name" value="Cu-oxidase_fam"/>
</dbReference>
<dbReference type="PROSITE" id="PS00080">
    <property type="entry name" value="MULTICOPPER_OXIDASE2"/>
    <property type="match status" value="1"/>
</dbReference>
<dbReference type="CDD" id="cd13880">
    <property type="entry name" value="CuRO_2_MaLCC_like"/>
    <property type="match status" value="1"/>
</dbReference>
<keyword evidence="2" id="KW-0479">Metal-binding</keyword>
<evidence type="ECO:0000256" key="4">
    <source>
        <dbReference type="ARBA" id="ARBA00023008"/>
    </source>
</evidence>
<evidence type="ECO:0000256" key="2">
    <source>
        <dbReference type="ARBA" id="ARBA00022723"/>
    </source>
</evidence>
<evidence type="ECO:0000256" key="1">
    <source>
        <dbReference type="ARBA" id="ARBA00010609"/>
    </source>
</evidence>
<accession>A0ABR2HZZ8</accession>
<evidence type="ECO:0000259" key="6">
    <source>
        <dbReference type="Pfam" id="PF07731"/>
    </source>
</evidence>
<keyword evidence="4" id="KW-0186">Copper</keyword>
<dbReference type="Proteomes" id="UP001390339">
    <property type="component" value="Unassembled WGS sequence"/>
</dbReference>
<organism evidence="8 9">
    <name type="scientific">Apiospora arundinis</name>
    <dbReference type="NCBI Taxonomy" id="335852"/>
    <lineage>
        <taxon>Eukaryota</taxon>
        <taxon>Fungi</taxon>
        <taxon>Dikarya</taxon>
        <taxon>Ascomycota</taxon>
        <taxon>Pezizomycotina</taxon>
        <taxon>Sordariomycetes</taxon>
        <taxon>Xylariomycetidae</taxon>
        <taxon>Amphisphaeriales</taxon>
        <taxon>Apiosporaceae</taxon>
        <taxon>Apiospora</taxon>
    </lineage>
</organism>
<gene>
    <name evidence="8" type="ORF">PGQ11_011556</name>
</gene>
<dbReference type="PANTHER" id="PTHR11709:SF71">
    <property type="entry name" value="OXIDOREDUCTASE TPCJ"/>
    <property type="match status" value="1"/>
</dbReference>
<dbReference type="CDD" id="cd13854">
    <property type="entry name" value="CuRO_1_MaLCC_like"/>
    <property type="match status" value="1"/>
</dbReference>
<dbReference type="SUPFAM" id="SSF49503">
    <property type="entry name" value="Cupredoxins"/>
    <property type="match status" value="3"/>
</dbReference>
<dbReference type="InterPro" id="IPR002355">
    <property type="entry name" value="Cu_oxidase_Cu_BS"/>
</dbReference>
<dbReference type="InterPro" id="IPR011707">
    <property type="entry name" value="Cu-oxidase-like_N"/>
</dbReference>
<feature type="domain" description="Plastocyanin-like" evidence="6">
    <location>
        <begin position="496"/>
        <end position="609"/>
    </location>
</feature>
<sequence>MGWFKMTLEYVLQITQLSPFSPVIVEQDAAQKPLGLPTQGSHGPSSHSIPGLDVQPKATFECHYPELEEKGWEFCNTETSRDCWIRDPKANQPSFTQYDIRTDYENHEKRGTPKGITREVYWLDVTYNPDLQPDGVPKNKGKYFNGTYPGPVIEACWGDQIVVHVTNKIPDNGTTIHWHGIRQLNSNLMDGVNGVTQCPIAPGDTFTYNFTAMQYGHSWYHSHYGAQYPDGVAGPLVIHGPSSADWDIDLGPIMISDWVHENAFVAYEKEMTKNATDPPPATDSVLVNGIGHFNGSADPPYYYNTTFTPGKKHVLKLINGAVATSFTFRIDHHNLTVIANDLVPVHPFTVEELFIGIGQRYTVVVEAKNDTSTDYWMRTIPTIPCGYFGNTTVDDKTAIVRYDASRTALPKSDLAPPSQNCNDIDPTLLNPIVPWCVDQHPQNNVTRATFEAGKPDTTALSPPGTPEYVHWVLGGPPLWVDFDKPTILNIDESIANPYYRVVQEKYDRGFIYVILESNDPKVGNIPHPMHLHGSDFVILAQSNTTWDEKTSPALFNYDNPPRRDTALLPAKGFLAMAFRPDNPGTWLLHCHIAWHASSGLAVQLLVRPKGIPKYGKDSETRRICKNWSESPLWQELQKFPQNESGI</sequence>
<evidence type="ECO:0000313" key="9">
    <source>
        <dbReference type="Proteomes" id="UP001390339"/>
    </source>
</evidence>
<dbReference type="PROSITE" id="PS00079">
    <property type="entry name" value="MULTICOPPER_OXIDASE1"/>
    <property type="match status" value="1"/>
</dbReference>
<evidence type="ECO:0000259" key="5">
    <source>
        <dbReference type="Pfam" id="PF00394"/>
    </source>
</evidence>
<evidence type="ECO:0000313" key="8">
    <source>
        <dbReference type="EMBL" id="KAK8855644.1"/>
    </source>
</evidence>
<feature type="domain" description="Plastocyanin-like" evidence="7">
    <location>
        <begin position="131"/>
        <end position="242"/>
    </location>
</feature>
<dbReference type="Pfam" id="PF07731">
    <property type="entry name" value="Cu-oxidase_2"/>
    <property type="match status" value="1"/>
</dbReference>
<dbReference type="InterPro" id="IPR011706">
    <property type="entry name" value="Cu-oxidase_C"/>
</dbReference>
<dbReference type="Gene3D" id="2.60.40.420">
    <property type="entry name" value="Cupredoxins - blue copper proteins"/>
    <property type="match status" value="3"/>
</dbReference>
<keyword evidence="9" id="KW-1185">Reference proteome</keyword>
<dbReference type="InterPro" id="IPR008972">
    <property type="entry name" value="Cupredoxin"/>
</dbReference>
<protein>
    <submittedName>
        <fullName evidence="8">Multicopper like protein</fullName>
    </submittedName>
</protein>
<dbReference type="PANTHER" id="PTHR11709">
    <property type="entry name" value="MULTI-COPPER OXIDASE"/>
    <property type="match status" value="1"/>
</dbReference>
<proteinExistence type="inferred from homology"/>
<dbReference type="Pfam" id="PF00394">
    <property type="entry name" value="Cu-oxidase"/>
    <property type="match status" value="1"/>
</dbReference>
<dbReference type="InterPro" id="IPR033138">
    <property type="entry name" value="Cu_oxidase_CS"/>
</dbReference>
<comment type="caution">
    <text evidence="8">The sequence shown here is derived from an EMBL/GenBank/DDBJ whole genome shotgun (WGS) entry which is preliminary data.</text>
</comment>
<dbReference type="EMBL" id="JAPCWZ010000007">
    <property type="protein sequence ID" value="KAK8855644.1"/>
    <property type="molecule type" value="Genomic_DNA"/>
</dbReference>
<name>A0ABR2HZZ8_9PEZI</name>
<keyword evidence="3" id="KW-0560">Oxidoreductase</keyword>
<dbReference type="InterPro" id="IPR001117">
    <property type="entry name" value="Cu-oxidase_2nd"/>
</dbReference>
<evidence type="ECO:0000259" key="7">
    <source>
        <dbReference type="Pfam" id="PF07732"/>
    </source>
</evidence>
<reference evidence="8 9" key="1">
    <citation type="journal article" date="2024" name="IMA Fungus">
        <title>Apiospora arundinis, a panoply of carbohydrate-active enzymes and secondary metabolites.</title>
        <authorList>
            <person name="Sorensen T."/>
            <person name="Petersen C."/>
            <person name="Muurmann A.T."/>
            <person name="Christiansen J.V."/>
            <person name="Brundto M.L."/>
            <person name="Overgaard C.K."/>
            <person name="Boysen A.T."/>
            <person name="Wollenberg R.D."/>
            <person name="Larsen T.O."/>
            <person name="Sorensen J.L."/>
            <person name="Nielsen K.L."/>
            <person name="Sondergaard T.E."/>
        </authorList>
    </citation>
    <scope>NUCLEOTIDE SEQUENCE [LARGE SCALE GENOMIC DNA]</scope>
    <source>
        <strain evidence="8 9">AAU 773</strain>
    </source>
</reference>
<comment type="similarity">
    <text evidence="1">Belongs to the multicopper oxidase family.</text>
</comment>
<dbReference type="CDD" id="cd13901">
    <property type="entry name" value="CuRO_3_MaLCC_like"/>
    <property type="match status" value="1"/>
</dbReference>
<dbReference type="Pfam" id="PF07732">
    <property type="entry name" value="Cu-oxidase_3"/>
    <property type="match status" value="1"/>
</dbReference>
<evidence type="ECO:0000256" key="3">
    <source>
        <dbReference type="ARBA" id="ARBA00023002"/>
    </source>
</evidence>
<feature type="domain" description="Plastocyanin-like" evidence="5">
    <location>
        <begin position="252"/>
        <end position="402"/>
    </location>
</feature>